<reference evidence="2" key="1">
    <citation type="journal article" date="2021" name="Genome Biol. Evol.">
        <title>The assembled and annotated genome of the fairy-ring fungus Marasmius oreades.</title>
        <authorList>
            <person name="Hiltunen M."/>
            <person name="Ament-Velasquez S.L."/>
            <person name="Johannesson H."/>
        </authorList>
    </citation>
    <scope>NUCLEOTIDE SEQUENCE</scope>
    <source>
        <strain evidence="2">03SP1</strain>
    </source>
</reference>
<dbReference type="GeneID" id="66080088"/>
<gene>
    <name evidence="2" type="ORF">E1B28_011013</name>
</gene>
<dbReference type="KEGG" id="more:E1B28_011013"/>
<comment type="caution">
    <text evidence="2">The sequence shown here is derived from an EMBL/GenBank/DDBJ whole genome shotgun (WGS) entry which is preliminary data.</text>
</comment>
<feature type="compositionally biased region" description="Low complexity" evidence="1">
    <location>
        <begin position="19"/>
        <end position="32"/>
    </location>
</feature>
<evidence type="ECO:0000313" key="2">
    <source>
        <dbReference type="EMBL" id="KAG7089318.1"/>
    </source>
</evidence>
<feature type="compositionally biased region" description="Low complexity" evidence="1">
    <location>
        <begin position="129"/>
        <end position="147"/>
    </location>
</feature>
<sequence>MSDNNKPSQPIPIQRHRSPSSSGSLSSSASDSEPLRTPVTPYSPSKVSIPSPGSSPILSYFLAQSPTSSKATTLPFRSKFSTTTAPVFEAEEGEPHAARHARRASTTVADRFTQQPPQTTLPDNRLDRGTGLLRRLSLSTAAPNLNRPGPPAPPNSAVSPTSPQSLPPFAEPSSKTKARRSNTLAAPRRAPSPMGERILKGHFDGFN</sequence>
<dbReference type="AlphaFoldDB" id="A0A9P7RTU8"/>
<keyword evidence="3" id="KW-1185">Reference proteome</keyword>
<dbReference type="EMBL" id="CM032187">
    <property type="protein sequence ID" value="KAG7089318.1"/>
    <property type="molecule type" value="Genomic_DNA"/>
</dbReference>
<feature type="region of interest" description="Disordered" evidence="1">
    <location>
        <begin position="85"/>
        <end position="207"/>
    </location>
</feature>
<dbReference type="RefSeq" id="XP_043005788.1">
    <property type="nucleotide sequence ID" value="XM_043156004.1"/>
</dbReference>
<feature type="compositionally biased region" description="Basic and acidic residues" evidence="1">
    <location>
        <begin position="197"/>
        <end position="207"/>
    </location>
</feature>
<feature type="region of interest" description="Disordered" evidence="1">
    <location>
        <begin position="1"/>
        <end position="59"/>
    </location>
</feature>
<proteinExistence type="predicted"/>
<dbReference type="Proteomes" id="UP001049176">
    <property type="component" value="Chromosome 7"/>
</dbReference>
<organism evidence="2 3">
    <name type="scientific">Marasmius oreades</name>
    <name type="common">fairy-ring Marasmius</name>
    <dbReference type="NCBI Taxonomy" id="181124"/>
    <lineage>
        <taxon>Eukaryota</taxon>
        <taxon>Fungi</taxon>
        <taxon>Dikarya</taxon>
        <taxon>Basidiomycota</taxon>
        <taxon>Agaricomycotina</taxon>
        <taxon>Agaricomycetes</taxon>
        <taxon>Agaricomycetidae</taxon>
        <taxon>Agaricales</taxon>
        <taxon>Marasmiineae</taxon>
        <taxon>Marasmiaceae</taxon>
        <taxon>Marasmius</taxon>
    </lineage>
</organism>
<feature type="compositionally biased region" description="Low complexity" evidence="1">
    <location>
        <begin position="43"/>
        <end position="59"/>
    </location>
</feature>
<protein>
    <submittedName>
        <fullName evidence="2">Uncharacterized protein</fullName>
    </submittedName>
</protein>
<evidence type="ECO:0000256" key="1">
    <source>
        <dbReference type="SAM" id="MobiDB-lite"/>
    </source>
</evidence>
<feature type="compositionally biased region" description="Polar residues" evidence="1">
    <location>
        <begin position="105"/>
        <end position="122"/>
    </location>
</feature>
<dbReference type="OrthoDB" id="2554033at2759"/>
<accession>A0A9P7RTU8</accession>
<evidence type="ECO:0000313" key="3">
    <source>
        <dbReference type="Proteomes" id="UP001049176"/>
    </source>
</evidence>
<name>A0A9P7RTU8_9AGAR</name>